<name>A0A9W8ISL0_9FUNG</name>
<dbReference type="EMBL" id="JANBUY010000075">
    <property type="protein sequence ID" value="KAJ2864869.1"/>
    <property type="molecule type" value="Genomic_DNA"/>
</dbReference>
<protein>
    <recommendedName>
        <fullName evidence="1">PEX14-like helix-turn-helix domain-containing protein</fullName>
    </recommendedName>
</protein>
<dbReference type="Pfam" id="PF25871">
    <property type="entry name" value="HTH_76"/>
    <property type="match status" value="1"/>
</dbReference>
<proteinExistence type="predicted"/>
<comment type="caution">
    <text evidence="2">The sequence shown here is derived from an EMBL/GenBank/DDBJ whole genome shotgun (WGS) entry which is preliminary data.</text>
</comment>
<keyword evidence="3" id="KW-1185">Reference proteome</keyword>
<accession>A0A9W8ISL0</accession>
<evidence type="ECO:0000259" key="1">
    <source>
        <dbReference type="Pfam" id="PF25871"/>
    </source>
</evidence>
<dbReference type="InterPro" id="IPR058841">
    <property type="entry name" value="HTH_76"/>
</dbReference>
<evidence type="ECO:0000313" key="2">
    <source>
        <dbReference type="EMBL" id="KAJ2864869.1"/>
    </source>
</evidence>
<sequence length="523" mass="59129">MSQISQVEGCAFSTEELQQFHKYYTWSSTDLDLATADQRIDYFSANIDPSIDTQRLRDWLRTMEVPDKSVSDEIYSRFDAYDFAHAPGFNNLLAEVYNTDRVSKHELNLRMEQAKARYYNEHVESLDYDEYRAYKEARAPKPVCPYQHLWDHGEEKSTGKQLDSVWVVDLADYLDQPAEGKELLTVATVSKIHDAIRQSYGEQYHAVAIINSKAEDSRPFLPPLERQQEALAALLRLQIELRQLNQSKPVVIFASGPVDASTIGVVLSTADVITTDKFSVSLAPVQEFPLAALYDWSSRLEYPGTAEFIACHPDLVLRSSEWADLGLGQGFIAHRHLASSRDRILLAASCPPPSTRDALRKAYVAESVYPGPSKISVWRPEIGKYFAPVAQGIKSLDGLIEELQELDTTWARKYLALADDKEWLRVAGLRVAALRSARDMEYSRTLAMEFAVTNAWTRDSSVSADVLVKSPVDDSLSEILNGSKPTVDIPDECPFAKMYRKNPERFKHIDLQQIAKHRSVDLQ</sequence>
<dbReference type="AlphaFoldDB" id="A0A9W8ISL0"/>
<reference evidence="2" key="1">
    <citation type="submission" date="2022-07" db="EMBL/GenBank/DDBJ databases">
        <title>Phylogenomic reconstructions and comparative analyses of Kickxellomycotina fungi.</title>
        <authorList>
            <person name="Reynolds N.K."/>
            <person name="Stajich J.E."/>
            <person name="Barry K."/>
            <person name="Grigoriev I.V."/>
            <person name="Crous P."/>
            <person name="Smith M.E."/>
        </authorList>
    </citation>
    <scope>NUCLEOTIDE SEQUENCE</scope>
    <source>
        <strain evidence="2">RSA 476</strain>
    </source>
</reference>
<organism evidence="2 3">
    <name type="scientific">Coemansia aciculifera</name>
    <dbReference type="NCBI Taxonomy" id="417176"/>
    <lineage>
        <taxon>Eukaryota</taxon>
        <taxon>Fungi</taxon>
        <taxon>Fungi incertae sedis</taxon>
        <taxon>Zoopagomycota</taxon>
        <taxon>Kickxellomycotina</taxon>
        <taxon>Kickxellomycetes</taxon>
        <taxon>Kickxellales</taxon>
        <taxon>Kickxellaceae</taxon>
        <taxon>Coemansia</taxon>
    </lineage>
</organism>
<gene>
    <name evidence="2" type="ORF">GGH94_002630</name>
</gene>
<dbReference type="Proteomes" id="UP001140074">
    <property type="component" value="Unassembled WGS sequence"/>
</dbReference>
<evidence type="ECO:0000313" key="3">
    <source>
        <dbReference type="Proteomes" id="UP001140074"/>
    </source>
</evidence>
<feature type="domain" description="PEX14-like helix-turn-helix" evidence="1">
    <location>
        <begin position="72"/>
        <end position="138"/>
    </location>
</feature>